<evidence type="ECO:0000256" key="9">
    <source>
        <dbReference type="ARBA" id="ARBA00022884"/>
    </source>
</evidence>
<dbReference type="Pfam" id="PF00250">
    <property type="entry name" value="Forkhead"/>
    <property type="match status" value="1"/>
</dbReference>
<dbReference type="GO" id="GO:0016282">
    <property type="term" value="C:eukaryotic 43S preinitiation complex"/>
    <property type="evidence" value="ECO:0007669"/>
    <property type="project" value="UniProtKB-UniRule"/>
</dbReference>
<evidence type="ECO:0000256" key="2">
    <source>
        <dbReference type="ARBA" id="ARBA00004210"/>
    </source>
</evidence>
<dbReference type="InterPro" id="IPR011400">
    <property type="entry name" value="EIF3B"/>
</dbReference>
<dbReference type="Pfam" id="PF08662">
    <property type="entry name" value="eIF2A"/>
    <property type="match status" value="1"/>
</dbReference>
<dbReference type="FunFam" id="2.130.10.10:FF:000489">
    <property type="entry name" value="Eukaryotic translation initiation factor 3 subunit B"/>
    <property type="match status" value="1"/>
</dbReference>
<gene>
    <name evidence="16" type="primary">EIF3B</name>
    <name evidence="16" type="synonym">EIF3S9</name>
</gene>
<keyword evidence="3" id="KW-0217">Developmental protein</keyword>
<dbReference type="InterPro" id="IPR035979">
    <property type="entry name" value="RBD_domain_sf"/>
</dbReference>
<evidence type="ECO:0000256" key="14">
    <source>
        <dbReference type="ARBA" id="ARBA00057145"/>
    </source>
</evidence>
<feature type="domain" description="Fork-head" evidence="19">
    <location>
        <begin position="170"/>
        <end position="264"/>
    </location>
</feature>
<keyword evidence="8" id="KW-0156">Chromatin regulator</keyword>
<feature type="region of interest" description="Disordered" evidence="18">
    <location>
        <begin position="302"/>
        <end position="327"/>
    </location>
</feature>
<dbReference type="FunFam" id="2.130.10.10:FF:001855">
    <property type="entry name" value="Eukaryotic translation initiation factor 3 subunit B"/>
    <property type="match status" value="1"/>
</dbReference>
<dbReference type="PROSITE" id="PS00658">
    <property type="entry name" value="FORK_HEAD_2"/>
    <property type="match status" value="1"/>
</dbReference>
<dbReference type="InterPro" id="IPR015943">
    <property type="entry name" value="WD40/YVTN_repeat-like_dom_sf"/>
</dbReference>
<evidence type="ECO:0000256" key="12">
    <source>
        <dbReference type="ARBA" id="ARBA00023159"/>
    </source>
</evidence>
<dbReference type="PRINTS" id="PR00053">
    <property type="entry name" value="FORKHEAD"/>
</dbReference>
<dbReference type="Gene3D" id="1.10.10.10">
    <property type="entry name" value="Winged helix-like DNA-binding domain superfamily/Winged helix DNA-binding domain"/>
    <property type="match status" value="1"/>
</dbReference>
<dbReference type="PANTHER" id="PTHR14068">
    <property type="entry name" value="EUKARYOTIC TRANSLATION INITIATION FACTOR 3 EIF3 -RELATED"/>
    <property type="match status" value="1"/>
</dbReference>
<evidence type="ECO:0000256" key="10">
    <source>
        <dbReference type="ARBA" id="ARBA00022917"/>
    </source>
</evidence>
<comment type="similarity">
    <text evidence="16">Belongs to the eIF-3 subunit B family.</text>
</comment>
<dbReference type="Gene3D" id="2.130.10.10">
    <property type="entry name" value="YVTN repeat-like/Quinoprotein amine dehydrogenase"/>
    <property type="match status" value="1"/>
</dbReference>
<dbReference type="PROSITE" id="PS50039">
    <property type="entry name" value="FORK_HEAD_3"/>
    <property type="match status" value="1"/>
</dbReference>
<reference evidence="21" key="1">
    <citation type="journal article" date="2015" name="Nature">
        <title>Structure of mammalian eIF3 in the context of the 43S preinitiation complex.</title>
        <authorList>
            <person name="des Georges A."/>
            <person name="Dhote V."/>
            <person name="Kuhn L."/>
            <person name="Hellen C.U."/>
            <person name="Pestova T.V."/>
            <person name="Frank J."/>
            <person name="Hashem Y."/>
        </authorList>
    </citation>
    <scope>STRUCTURE BY ELECTRON MICROSCOPY (9.00 ANGSTROMS)</scope>
</reference>
<dbReference type="GO" id="GO:0003700">
    <property type="term" value="F:DNA-binding transcription factor activity"/>
    <property type="evidence" value="ECO:0007669"/>
    <property type="project" value="InterPro"/>
</dbReference>
<keyword evidence="7" id="KW-0677">Repeat</keyword>
<dbReference type="Gene3D" id="3.30.70.330">
    <property type="match status" value="1"/>
</dbReference>
<feature type="domain" description="RRM" evidence="20">
    <location>
        <begin position="492"/>
        <end position="575"/>
    </location>
</feature>
<dbReference type="Pfam" id="PF08430">
    <property type="entry name" value="Forkhead_N"/>
    <property type="match status" value="1"/>
</dbReference>
<keyword evidence="11 17" id="KW-0238">DNA-binding</keyword>
<dbReference type="Gene3D" id="2.120.10.30">
    <property type="entry name" value="TolB, C-terminal domain"/>
    <property type="match status" value="1"/>
</dbReference>
<keyword evidence="5 16" id="KW-0396">Initiation factor</keyword>
<feature type="compositionally biased region" description="Basic and acidic residues" evidence="18">
    <location>
        <begin position="422"/>
        <end position="432"/>
    </location>
</feature>
<dbReference type="InterPro" id="IPR012677">
    <property type="entry name" value="Nucleotide-bd_a/b_plait_sf"/>
</dbReference>
<feature type="compositionally biased region" description="Low complexity" evidence="18">
    <location>
        <begin position="376"/>
        <end position="392"/>
    </location>
</feature>
<dbReference type="SUPFAM" id="SSF54928">
    <property type="entry name" value="RNA-binding domain, RBD"/>
    <property type="match status" value="1"/>
</dbReference>
<evidence type="ECO:0000256" key="8">
    <source>
        <dbReference type="ARBA" id="ARBA00022853"/>
    </source>
</evidence>
<name>A0A4P1LX85_RABIT</name>
<dbReference type="AlphaFoldDB" id="A0A4P1LX85"/>
<comment type="domain">
    <text evidence="16">The RRM domain mediates interaction with EIF3J.</text>
</comment>
<evidence type="ECO:0000256" key="4">
    <source>
        <dbReference type="ARBA" id="ARBA00022490"/>
    </source>
</evidence>
<keyword evidence="6" id="KW-0853">WD repeat</keyword>
<keyword evidence="10 16" id="KW-0648">Protein biosynthesis</keyword>
<dbReference type="InterPro" id="IPR000504">
    <property type="entry name" value="RRM_dom"/>
</dbReference>
<keyword evidence="13 17" id="KW-0539">Nucleus</keyword>
<dbReference type="SMART" id="SM00339">
    <property type="entry name" value="FH"/>
    <property type="match status" value="1"/>
</dbReference>
<comment type="subcellular location">
    <subcellularLocation>
        <location evidence="2">Cytoplasm</location>
        <location evidence="2">Stress granule</location>
    </subcellularLocation>
    <subcellularLocation>
        <location evidence="1 17">Nucleus</location>
    </subcellularLocation>
</comment>
<dbReference type="GO" id="GO:0005852">
    <property type="term" value="C:eukaryotic translation initiation factor 3 complex"/>
    <property type="evidence" value="ECO:0007669"/>
    <property type="project" value="UniProtKB-UniRule"/>
</dbReference>
<dbReference type="CDD" id="cd12278">
    <property type="entry name" value="RRM_eIF3B"/>
    <property type="match status" value="1"/>
</dbReference>
<dbReference type="GO" id="GO:0043565">
    <property type="term" value="F:sequence-specific DNA binding"/>
    <property type="evidence" value="ECO:0007669"/>
    <property type="project" value="InterPro"/>
</dbReference>
<evidence type="ECO:0000256" key="13">
    <source>
        <dbReference type="ARBA" id="ARBA00023242"/>
    </source>
</evidence>
<dbReference type="SMART" id="SM00360">
    <property type="entry name" value="RRM"/>
    <property type="match status" value="1"/>
</dbReference>
<evidence type="ECO:0000313" key="21">
    <source>
        <dbReference type="PDB" id="5A5U"/>
    </source>
</evidence>
<dbReference type="GO" id="GO:0010494">
    <property type="term" value="C:cytoplasmic stress granule"/>
    <property type="evidence" value="ECO:0007669"/>
    <property type="project" value="UniProtKB-SubCell"/>
</dbReference>
<feature type="compositionally biased region" description="Acidic residues" evidence="18">
    <location>
        <begin position="453"/>
        <end position="465"/>
    </location>
</feature>
<dbReference type="GO" id="GO:0003723">
    <property type="term" value="F:RNA binding"/>
    <property type="evidence" value="ECO:0007669"/>
    <property type="project" value="UniProtKB-UniRule"/>
</dbReference>
<dbReference type="InterPro" id="IPR030456">
    <property type="entry name" value="TF_fork_head_CS_2"/>
</dbReference>
<evidence type="ECO:0000256" key="6">
    <source>
        <dbReference type="ARBA" id="ARBA00022574"/>
    </source>
</evidence>
<dbReference type="HAMAP" id="MF_03001">
    <property type="entry name" value="eIF3b"/>
    <property type="match status" value="1"/>
</dbReference>
<dbReference type="GO" id="GO:0045944">
    <property type="term" value="P:positive regulation of transcription by RNA polymerase II"/>
    <property type="evidence" value="ECO:0007669"/>
    <property type="project" value="UniProtKB-ARBA"/>
</dbReference>
<dbReference type="InterPro" id="IPR001766">
    <property type="entry name" value="Fork_head_dom"/>
</dbReference>
<dbReference type="PANTHER" id="PTHR14068:SF0">
    <property type="entry name" value="EUKARYOTIC TRANSLATION INITIATION FACTOR 3 SUBUNIT B"/>
    <property type="match status" value="1"/>
</dbReference>
<comment type="subunit">
    <text evidence="16">Component of the eukaryotic translation initiation factor 3 (eIF-3) complex, which is composed of 13 subunits: EIF3A, EIF3B, EIF3C, EIF3D, EIF3E, EIF3F, EIF3G, EIF3H, EIF3I, EIF3J, EIF3K, EIF3L and EIF3M. The eIF-3 complex appears to include 3 stable modules: module A is composed of EIF3A, EIF3B, EIF3G and EIF3I; module B is composed of EIF3F, EIF3H, and EIF3M; and module C is composed of EIF3C, EIF3D, EIF3E, EIF3K and EIF3L. EIF3C of module C binds EIF3B of module A and EIF3H of module B, thereby linking the three modules. EIF3J is a labile subunit that binds to the eIF-3 complex via EIF3B. The eIF-3 complex interacts with RPS6KB1 under conditions of nutrient depletion. Mitogenic stimulation leads to binding and activation of a complex composed of MTOR and RPTOR, leading to phosphorylation and release of RPS6KB1 and binding of EIF4B to eIF-3. Also interacts with UPF2. Interacts with METTL3.</text>
</comment>
<keyword evidence="21" id="KW-0002">3D-structure</keyword>
<dbReference type="InterPro" id="IPR034363">
    <property type="entry name" value="eIF3B_RRM"/>
</dbReference>
<evidence type="ECO:0000256" key="11">
    <source>
        <dbReference type="ARBA" id="ARBA00023125"/>
    </source>
</evidence>
<dbReference type="SMR" id="A0A4P1LX85"/>
<evidence type="ECO:0000256" key="16">
    <source>
        <dbReference type="HAMAP-Rule" id="MF_03001"/>
    </source>
</evidence>
<evidence type="ECO:0000259" key="20">
    <source>
        <dbReference type="PROSITE" id="PS50102"/>
    </source>
</evidence>
<keyword evidence="12" id="KW-0010">Activator</keyword>
<dbReference type="Pfam" id="PF00076">
    <property type="entry name" value="RRM_1"/>
    <property type="match status" value="1"/>
</dbReference>
<sequence>MLGAVKMEGHESSDWNSYYADTQEAYSSVPVSNMNSGLGSMNSMNTYMTMNTMTTSGNMTPASFNMSYANPGLGAGLSPGAVAGMPAGSAGAMNSMTAAGVTAMGTALSPGGMGAMGAQPAASMNGLGPYAAAMNPCMSPMAYAPSNLGRSRAGGGGDAKTFKRSYPHAKPPYSYISLITMAIQQAPSKMLTLSEIYQWIMDLFPYYRQNQQRWQNSIRHSLSFNDCFLKVPRSPDKPGKGSFWTLHPDSGNMFENGCYLRRQKRFKCEKQLALKEAGAPGAGAGGKKAAAVGAQASQAQLGEVAGPAPDTPAGTESPHSSASPCQEHKRVALGELKGSAAGAALSPPEPAPSPGQQQQQQPGAEPPPEEEPPRPAGAEDAAAEAAAEAGPEPDVRAEPAEAQEAASSPAEPPATLPAEQGEAPREQARDEPAPASEAEGSAAEAEPRAVENGDADEPSFSDPEDFVDDVSEEELLGDVLKDRPQEADGIDSVIVVDNVPQVGPDRLEKLKNVIHKIFSKFGKITNDFYPEEDGKTKGYIFLEYASPAHAVDAVKNADGYKLDKQHTFRVNLFTDFDKYMTISDEWDIPEKQPFKDLGNLRYWLEEAECRDQYSVIFESGDRTSIFWNDVKDPVSIEERARWTETYVRWSPKGTYLATFHQRGIALWGGEKFKQIQRFSHQGVQLIDFSPCERYLVTFSPLMDTQDDPQAIIIWDILTGHKKRGFHCESSAHWPIFKWSHDGKFFARMTLDTLSIYETPSMGLLDKKSLKISGIKDFSWSPGGNIIAFWVPEDKDIPARVTLMQLPSRQEIRVRNLFNVVDCKLHWQKNGDYLCVKVDRTPKGTQGVVTNFEIFRMREKQVPVDVVEMKETIIAFAWEPNGSKFAVLHGEAPRISVSFYHVKSNGKIELSKMFDKQQANTIFWSPQGQFVVLAGLRSMNGALAFVDTSDCTVMNIAEHYMASDVEWDPTGRYVVTSVSWWSHKVDNAYWLWTFQGRLLQKNNKDRFCQLLWRPRPPTLLSQEQIKQIKKDLKKYSKIFEQKDRLSQSKASKELVERRRAMMEDFRKYGKAAQELYVGQKNERLELRGGVDTDELDSNVDDWEEETIEFFVTEEVIPLGSQE</sequence>
<dbReference type="InterPro" id="IPR013979">
    <property type="entry name" value="TIF_beta_prop-like"/>
</dbReference>
<feature type="compositionally biased region" description="Low complexity" evidence="18">
    <location>
        <begin position="354"/>
        <end position="363"/>
    </location>
</feature>
<organism evidence="21">
    <name type="scientific">Oryctolagus cuniculus</name>
    <name type="common">Rabbit</name>
    <dbReference type="NCBI Taxonomy" id="9986"/>
    <lineage>
        <taxon>Eukaryota</taxon>
        <taxon>Metazoa</taxon>
        <taxon>Chordata</taxon>
        <taxon>Craniata</taxon>
        <taxon>Vertebrata</taxon>
        <taxon>Euteleostomi</taxon>
        <taxon>Mammalia</taxon>
        <taxon>Eutheria</taxon>
        <taxon>Euarchontoglires</taxon>
        <taxon>Glires</taxon>
        <taxon>Lagomorpha</taxon>
        <taxon>Leporidae</taxon>
        <taxon>Oryctolagus</taxon>
    </lineage>
</organism>
<comment type="function">
    <text evidence="14 16">RNA-binding component of the eukaryotic translation initiation factor 3 (eIF-3) complex, which is required for several steps in the initiation of protein synthesis. The eIF-3 complex associates with the 40S ribosome and facilitates the recruitment of eIF-1, eIF-1A, eIF-2:GTP:methionyl-tRNAi and eIF-5 to form the 43S pre-initiation complex (43S PIC). The eIF-3 complex stimulates mRNA recruitment to the 43S PIC and scanning of the mRNA for AUG recognition. The eIF-3 complex is also required for disassembly and recycling of post-termination ribosomal complexes and subsequently prevents premature joining of the 40S and 60S ribosomal subunits prior to initiation. The eIF-3 complex specifically targets and initiates translation of a subset of mRNAs involved in cell proliferation, including cell cycling, differentiation and apoptosis, and uses different modes of RNA stem-loop binding to exert either translational activation or repression.</text>
</comment>
<dbReference type="SUPFAM" id="SSF46785">
    <property type="entry name" value="Winged helix' DNA-binding domain"/>
    <property type="match status" value="1"/>
</dbReference>
<dbReference type="SUPFAM" id="SSF82171">
    <property type="entry name" value="DPP6 N-terminal domain-like"/>
    <property type="match status" value="1"/>
</dbReference>
<protein>
    <recommendedName>
        <fullName evidence="16">Eukaryotic translation initiation factor 3 subunit B</fullName>
        <shortName evidence="16">eIF3b</shortName>
    </recommendedName>
    <alternativeName>
        <fullName evidence="16">Eukaryotic translation initiation factor 3 subunit 9</fullName>
    </alternativeName>
    <alternativeName>
        <fullName evidence="16">eIF-3-eta</fullName>
    </alternativeName>
</protein>
<dbReference type="FunFam" id="1.10.10.10:FF:000042">
    <property type="entry name" value="hepatocyte nuclear factor 3-beta"/>
    <property type="match status" value="1"/>
</dbReference>
<evidence type="ECO:0000256" key="7">
    <source>
        <dbReference type="ARBA" id="ARBA00022737"/>
    </source>
</evidence>
<evidence type="ECO:0000256" key="5">
    <source>
        <dbReference type="ARBA" id="ARBA00022540"/>
    </source>
</evidence>
<dbReference type="PROSITE" id="PS00657">
    <property type="entry name" value="FORK_HEAD_1"/>
    <property type="match status" value="1"/>
</dbReference>
<dbReference type="InterPro" id="IPR036390">
    <property type="entry name" value="WH_DNA-bd_sf"/>
</dbReference>
<feature type="region of interest" description="Disordered" evidence="18">
    <location>
        <begin position="340"/>
        <end position="465"/>
    </location>
</feature>
<dbReference type="GO" id="GO:0003743">
    <property type="term" value="F:translation initiation factor activity"/>
    <property type="evidence" value="ECO:0007669"/>
    <property type="project" value="UniProtKB-UniRule"/>
</dbReference>
<dbReference type="InterPro" id="IPR018122">
    <property type="entry name" value="TF_fork_head_CS_1"/>
</dbReference>
<keyword evidence="4 16" id="KW-0963">Cytoplasm</keyword>
<evidence type="ECO:0000259" key="19">
    <source>
        <dbReference type="PROSITE" id="PS50039"/>
    </source>
</evidence>
<dbReference type="InterPro" id="IPR011042">
    <property type="entry name" value="6-blade_b-propeller_TolB-like"/>
</dbReference>
<dbReference type="GO" id="GO:0006325">
    <property type="term" value="P:chromatin organization"/>
    <property type="evidence" value="ECO:0007669"/>
    <property type="project" value="UniProtKB-KW"/>
</dbReference>
<dbReference type="InterPro" id="IPR036388">
    <property type="entry name" value="WH-like_DNA-bd_sf"/>
</dbReference>
<feature type="DNA-binding region" description="Fork-head" evidence="17">
    <location>
        <begin position="170"/>
        <end position="264"/>
    </location>
</feature>
<evidence type="ECO:0000256" key="1">
    <source>
        <dbReference type="ARBA" id="ARBA00004123"/>
    </source>
</evidence>
<dbReference type="GO" id="GO:0031369">
    <property type="term" value="F:translation initiation factor binding"/>
    <property type="evidence" value="ECO:0007669"/>
    <property type="project" value="InterPro"/>
</dbReference>
<accession>A0A4P1LX85</accession>
<evidence type="ECO:0000256" key="3">
    <source>
        <dbReference type="ARBA" id="ARBA00022473"/>
    </source>
</evidence>
<comment type="PTM">
    <text evidence="16">Phosphorylated. Phosphorylation is enhanced upon serum stimulation.</text>
</comment>
<dbReference type="GO" id="GO:0019904">
    <property type="term" value="F:protein domain specific binding"/>
    <property type="evidence" value="ECO:0007669"/>
    <property type="project" value="InterPro"/>
</dbReference>
<dbReference type="PROSITE" id="PS50102">
    <property type="entry name" value="RRM"/>
    <property type="match status" value="1"/>
</dbReference>
<dbReference type="GO" id="GO:0005634">
    <property type="term" value="C:nucleus"/>
    <property type="evidence" value="ECO:0007669"/>
    <property type="project" value="UniProtKB-SubCell"/>
</dbReference>
<dbReference type="GO" id="GO:0033290">
    <property type="term" value="C:eukaryotic 48S preinitiation complex"/>
    <property type="evidence" value="ECO:0007669"/>
    <property type="project" value="UniProtKB-UniRule"/>
</dbReference>
<feature type="compositionally biased region" description="Low complexity" evidence="18">
    <location>
        <begin position="433"/>
        <end position="444"/>
    </location>
</feature>
<dbReference type="FunFam" id="3.30.70.330:FF:000164">
    <property type="entry name" value="Eukaryotic translation initiation factor 3 subunit B"/>
    <property type="match status" value="1"/>
</dbReference>
<feature type="compositionally biased region" description="Low complexity" evidence="18">
    <location>
        <begin position="400"/>
        <end position="409"/>
    </location>
</feature>
<proteinExistence type="evidence at protein level"/>
<dbReference type="InterPro" id="IPR013638">
    <property type="entry name" value="Fork-head_N"/>
</dbReference>
<dbReference type="GO" id="GO:0001732">
    <property type="term" value="P:formation of cytoplasmic translation initiation complex"/>
    <property type="evidence" value="ECO:0007669"/>
    <property type="project" value="UniProtKB-UniRule"/>
</dbReference>
<keyword evidence="16" id="KW-0597">Phosphoprotein</keyword>
<evidence type="ECO:0000256" key="18">
    <source>
        <dbReference type="SAM" id="MobiDB-lite"/>
    </source>
</evidence>
<dbReference type="PDB" id="5A5U">
    <property type="method" value="EM"/>
    <property type="resolution" value="9.00 A"/>
    <property type="chains" value="B=1-1121"/>
</dbReference>
<evidence type="ECO:0000256" key="17">
    <source>
        <dbReference type="PROSITE-ProRule" id="PRU00089"/>
    </source>
</evidence>
<evidence type="ECO:0000256" key="15">
    <source>
        <dbReference type="ARBA" id="ARBA00065212"/>
    </source>
</evidence>
<dbReference type="CDD" id="cd20038">
    <property type="entry name" value="FH_FOXA1"/>
    <property type="match status" value="1"/>
</dbReference>
<keyword evidence="9 16" id="KW-0694">RNA-binding</keyword>
<comment type="subunit">
    <text evidence="15">Component of the eukaryotic translation initiation factor 3 (eIF-3) complex, which is composed of 13 subunits: EIF3A, EIF3B, EIF3C, EIF3D, EIF3E, EIF3F, EIF3G, EIF3H, EIF3I, EIF3J, EIF3K, EIF3L and EIF3M. The eIF-3 complex appears to include 3 stable modules: module A is composed of EIF3A, EIF3B, EIF3G and EIF3I; module B is composed of EIF3F, EIF3H, and EIF3M; and module C is composed of EIF3C, EIF3D, EIF3E, EIF3K and EIF3L. EIF3C of module C binds EIF3B of module A and EIF3H of module B, thereby linking the three modules. EIF3J is a labile subunit that binds to the eIF-3 complex via EIF3B. The eIF-3 complex interacts with RPS6KB1 under conditions of nutrient depletion. Mitogenic stimulation leads to binding and activation of a complex composed of MTOR and RPTOR, leading to phosphorylation and release of RPS6KB1 and binding of EIF4B to eIF-3. Also interacts with UPF2 and HNRPD. Interacts with METTL3. Interacts with DDX3X.</text>
</comment>